<gene>
    <name evidence="2" type="ORF">EJ02DRAFT_429211</name>
</gene>
<feature type="compositionally biased region" description="Low complexity" evidence="1">
    <location>
        <begin position="218"/>
        <end position="229"/>
    </location>
</feature>
<dbReference type="EMBL" id="ML976447">
    <property type="protein sequence ID" value="KAF1934592.1"/>
    <property type="molecule type" value="Genomic_DNA"/>
</dbReference>
<keyword evidence="3" id="KW-1185">Reference proteome</keyword>
<evidence type="ECO:0000313" key="3">
    <source>
        <dbReference type="Proteomes" id="UP000800038"/>
    </source>
</evidence>
<evidence type="ECO:0000313" key="2">
    <source>
        <dbReference type="EMBL" id="KAF1934592.1"/>
    </source>
</evidence>
<evidence type="ECO:0000256" key="1">
    <source>
        <dbReference type="SAM" id="MobiDB-lite"/>
    </source>
</evidence>
<dbReference type="AlphaFoldDB" id="A0A6A5S390"/>
<feature type="compositionally biased region" description="Polar residues" evidence="1">
    <location>
        <begin position="180"/>
        <end position="196"/>
    </location>
</feature>
<name>A0A6A5S390_9PLEO</name>
<dbReference type="Proteomes" id="UP000800038">
    <property type="component" value="Unassembled WGS sequence"/>
</dbReference>
<organism evidence="2 3">
    <name type="scientific">Clathrospora elynae</name>
    <dbReference type="NCBI Taxonomy" id="706981"/>
    <lineage>
        <taxon>Eukaryota</taxon>
        <taxon>Fungi</taxon>
        <taxon>Dikarya</taxon>
        <taxon>Ascomycota</taxon>
        <taxon>Pezizomycotina</taxon>
        <taxon>Dothideomycetes</taxon>
        <taxon>Pleosporomycetidae</taxon>
        <taxon>Pleosporales</taxon>
        <taxon>Diademaceae</taxon>
        <taxon>Clathrospora</taxon>
    </lineage>
</organism>
<reference evidence="2" key="1">
    <citation type="journal article" date="2020" name="Stud. Mycol.">
        <title>101 Dothideomycetes genomes: a test case for predicting lifestyles and emergence of pathogens.</title>
        <authorList>
            <person name="Haridas S."/>
            <person name="Albert R."/>
            <person name="Binder M."/>
            <person name="Bloem J."/>
            <person name="Labutti K."/>
            <person name="Salamov A."/>
            <person name="Andreopoulos B."/>
            <person name="Baker S."/>
            <person name="Barry K."/>
            <person name="Bills G."/>
            <person name="Bluhm B."/>
            <person name="Cannon C."/>
            <person name="Castanera R."/>
            <person name="Culley D."/>
            <person name="Daum C."/>
            <person name="Ezra D."/>
            <person name="Gonzalez J."/>
            <person name="Henrissat B."/>
            <person name="Kuo A."/>
            <person name="Liang C."/>
            <person name="Lipzen A."/>
            <person name="Lutzoni F."/>
            <person name="Magnuson J."/>
            <person name="Mondo S."/>
            <person name="Nolan M."/>
            <person name="Ohm R."/>
            <person name="Pangilinan J."/>
            <person name="Park H.-J."/>
            <person name="Ramirez L."/>
            <person name="Alfaro M."/>
            <person name="Sun H."/>
            <person name="Tritt A."/>
            <person name="Yoshinaga Y."/>
            <person name="Zwiers L.-H."/>
            <person name="Turgeon B."/>
            <person name="Goodwin S."/>
            <person name="Spatafora J."/>
            <person name="Crous P."/>
            <person name="Grigoriev I."/>
        </authorList>
    </citation>
    <scope>NUCLEOTIDE SEQUENCE</scope>
    <source>
        <strain evidence="2">CBS 161.51</strain>
    </source>
</reference>
<sequence>MFITAWEASFKEKTILKAFEATGLSPFEPETESLLQQVVKDRRDPQVQKLSQAFHSISVQKSLLEQEANGLKEALINERLRRKRGKALPLEAPKEYHGGAVVWSPSRVNRARDCLQQQEAEEEQRQLQKAEAAKAREARRQAKAQDTQARRQARAEARISREKEKAKKASEQASRAAACRTQQQLQNALRATQKGNRMSFKAPTKAALKKKVAIEPQAGGTASGAAAGAPPSKSQHDRAIKLPAKYR</sequence>
<feature type="region of interest" description="Disordered" evidence="1">
    <location>
        <begin position="129"/>
        <end position="247"/>
    </location>
</feature>
<protein>
    <submittedName>
        <fullName evidence="2">Uncharacterized protein</fullName>
    </submittedName>
</protein>
<accession>A0A6A5S390</accession>
<feature type="compositionally biased region" description="Basic and acidic residues" evidence="1">
    <location>
        <begin position="153"/>
        <end position="170"/>
    </location>
</feature>
<feature type="compositionally biased region" description="Basic and acidic residues" evidence="1">
    <location>
        <begin position="129"/>
        <end position="140"/>
    </location>
</feature>
<proteinExistence type="predicted"/>